<keyword evidence="3" id="KW-1185">Reference proteome</keyword>
<dbReference type="NCBIfam" id="TIGR02294">
    <property type="entry name" value="nickel_nikA"/>
    <property type="match status" value="1"/>
</dbReference>
<dbReference type="InterPro" id="IPR039424">
    <property type="entry name" value="SBP_5"/>
</dbReference>
<dbReference type="Pfam" id="PF00496">
    <property type="entry name" value="SBP_bac_5"/>
    <property type="match status" value="1"/>
</dbReference>
<dbReference type="Gene3D" id="3.40.190.10">
    <property type="entry name" value="Periplasmic binding protein-like II"/>
    <property type="match status" value="1"/>
</dbReference>
<dbReference type="PROSITE" id="PS51257">
    <property type="entry name" value="PROKAR_LIPOPROTEIN"/>
    <property type="match status" value="1"/>
</dbReference>
<dbReference type="InterPro" id="IPR030678">
    <property type="entry name" value="Peptide/Ni-bd"/>
</dbReference>
<dbReference type="PIRSF" id="PIRSF002741">
    <property type="entry name" value="MppA"/>
    <property type="match status" value="1"/>
</dbReference>
<name>A0A1G5J8L8_9BACL</name>
<dbReference type="PANTHER" id="PTHR30290:SF37">
    <property type="entry name" value="NICKEL-BINDING PERIPLASMIC PROTEIN"/>
    <property type="match status" value="1"/>
</dbReference>
<reference evidence="3" key="1">
    <citation type="submission" date="2016-10" db="EMBL/GenBank/DDBJ databases">
        <authorList>
            <person name="Varghese N."/>
            <person name="Submissions S."/>
        </authorList>
    </citation>
    <scope>NUCLEOTIDE SEQUENCE [LARGE SCALE GENOMIC DNA]</scope>
    <source>
        <strain evidence="3">BL9</strain>
    </source>
</reference>
<dbReference type="AlphaFoldDB" id="A0A1G5J8L8"/>
<dbReference type="PANTHER" id="PTHR30290">
    <property type="entry name" value="PERIPLASMIC BINDING COMPONENT OF ABC TRANSPORTER"/>
    <property type="match status" value="1"/>
</dbReference>
<feature type="domain" description="Solute-binding protein family 5" evidence="1">
    <location>
        <begin position="89"/>
        <end position="457"/>
    </location>
</feature>
<dbReference type="GO" id="GO:0020037">
    <property type="term" value="F:heme binding"/>
    <property type="evidence" value="ECO:0007669"/>
    <property type="project" value="InterPro"/>
</dbReference>
<dbReference type="CDD" id="cd08489">
    <property type="entry name" value="PBP2_NikA"/>
    <property type="match status" value="1"/>
</dbReference>
<dbReference type="Gene3D" id="3.10.105.10">
    <property type="entry name" value="Dipeptide-binding Protein, Domain 3"/>
    <property type="match status" value="1"/>
</dbReference>
<gene>
    <name evidence="2" type="ORF">SAMN05720606_110146</name>
</gene>
<dbReference type="GO" id="GO:1904680">
    <property type="term" value="F:peptide transmembrane transporter activity"/>
    <property type="evidence" value="ECO:0007669"/>
    <property type="project" value="TreeGrafter"/>
</dbReference>
<dbReference type="Proteomes" id="UP000198538">
    <property type="component" value="Unassembled WGS sequence"/>
</dbReference>
<dbReference type="InterPro" id="IPR011980">
    <property type="entry name" value="CntA-like"/>
</dbReference>
<evidence type="ECO:0000313" key="2">
    <source>
        <dbReference type="EMBL" id="SCY84672.1"/>
    </source>
</evidence>
<dbReference type="RefSeq" id="WP_090921598.1">
    <property type="nucleotide sequence ID" value="NZ_FMVM01000010.1"/>
</dbReference>
<evidence type="ECO:0000259" key="1">
    <source>
        <dbReference type="Pfam" id="PF00496"/>
    </source>
</evidence>
<dbReference type="GO" id="GO:0016151">
    <property type="term" value="F:nickel cation binding"/>
    <property type="evidence" value="ECO:0007669"/>
    <property type="project" value="InterPro"/>
</dbReference>
<evidence type="ECO:0000313" key="3">
    <source>
        <dbReference type="Proteomes" id="UP000198538"/>
    </source>
</evidence>
<proteinExistence type="predicted"/>
<dbReference type="GO" id="GO:0015675">
    <property type="term" value="P:nickel cation transport"/>
    <property type="evidence" value="ECO:0007669"/>
    <property type="project" value="InterPro"/>
</dbReference>
<dbReference type="InterPro" id="IPR000914">
    <property type="entry name" value="SBP_5_dom"/>
</dbReference>
<sequence>MLGQQHKRSTTLMMVTTLLLLLFIVGCSNKESSSASSSASGDQASSAKSITMSWPRDIGTMNPHTYNPSQLFAQSMIYEPLVSYQKDGKLEPALAESWTISEDGKVYTFKLRQGVKFSDGTPFNAEIVKKNFDSIMKNKKTHSWLGIVSVLDKTEVVDDHTFRMTLTEPYYPVLQDLSVVRPFRFLGAAGFPDDGDTSKGIKEPVGTGPWMLADYKQDEYAVFKRNPNYWGTAPAFDQITVKIIPDAETRVLAFEKGDLDLIYGEGVISLDAFQQLRENDKYVSELSDPVGTRDLLLNSSNPKLSDVRVRKALQQGFNKKAMVEGVTSGLEEPADTALSKNYPYTNVDLKPIEYNVEQSKALLDEAGWKLPAGGTVREKDGQKLEFELIFDKTDPIQKAMGETIQAEWSELGVKVNLTGLELTVQIKRLKANDFDLYFWYNYGAPYDPHSFINVVASPGFGISETLTALPMKKELDEQVHAALSSTDEKKRQELYTSILTTLQDQSAIVPISYVKKTAVYQKKIAKFVFPANRDENPFVGMQLSNP</sequence>
<accession>A0A1G5J8L8</accession>
<dbReference type="GO" id="GO:0030288">
    <property type="term" value="C:outer membrane-bounded periplasmic space"/>
    <property type="evidence" value="ECO:0007669"/>
    <property type="project" value="TreeGrafter"/>
</dbReference>
<protein>
    <submittedName>
        <fullName evidence="2">Nickel transport system substrate-binding protein</fullName>
    </submittedName>
</protein>
<dbReference type="STRING" id="582692.SAMN05720606_110146"/>
<dbReference type="GO" id="GO:0015833">
    <property type="term" value="P:peptide transport"/>
    <property type="evidence" value="ECO:0007669"/>
    <property type="project" value="TreeGrafter"/>
</dbReference>
<organism evidence="2 3">
    <name type="scientific">Paenibacillus polysaccharolyticus</name>
    <dbReference type="NCBI Taxonomy" id="582692"/>
    <lineage>
        <taxon>Bacteria</taxon>
        <taxon>Bacillati</taxon>
        <taxon>Bacillota</taxon>
        <taxon>Bacilli</taxon>
        <taxon>Bacillales</taxon>
        <taxon>Paenibacillaceae</taxon>
        <taxon>Paenibacillus</taxon>
    </lineage>
</organism>
<dbReference type="SUPFAM" id="SSF53850">
    <property type="entry name" value="Periplasmic binding protein-like II"/>
    <property type="match status" value="1"/>
</dbReference>
<dbReference type="GO" id="GO:0043190">
    <property type="term" value="C:ATP-binding cassette (ABC) transporter complex"/>
    <property type="evidence" value="ECO:0007669"/>
    <property type="project" value="InterPro"/>
</dbReference>
<dbReference type="EMBL" id="FMVM01000010">
    <property type="protein sequence ID" value="SCY84672.1"/>
    <property type="molecule type" value="Genomic_DNA"/>
</dbReference>